<protein>
    <submittedName>
        <fullName evidence="5">Allophanate hydrolase 2 subunit 1</fullName>
        <ecNumber evidence="5">3.5.1.54</ecNumber>
    </submittedName>
</protein>
<proteinExistence type="predicted"/>
<evidence type="ECO:0000313" key="6">
    <source>
        <dbReference type="Proteomes" id="UP000006073"/>
    </source>
</evidence>
<dbReference type="SUPFAM" id="SSF50891">
    <property type="entry name" value="Cyclophilin-like"/>
    <property type="match status" value="1"/>
</dbReference>
<comment type="caution">
    <text evidence="5">The sequence shown here is derived from an EMBL/GenBank/DDBJ whole genome shotgun (WGS) entry which is preliminary data.</text>
</comment>
<keyword evidence="3" id="KW-0067">ATP-binding</keyword>
<dbReference type="AlphaFoldDB" id="S2DI74"/>
<dbReference type="NCBIfam" id="TIGR00370">
    <property type="entry name" value="5-oxoprolinase subunit PxpB"/>
    <property type="match status" value="1"/>
</dbReference>
<dbReference type="PANTHER" id="PTHR34698">
    <property type="entry name" value="5-OXOPROLINASE SUBUNIT B"/>
    <property type="match status" value="1"/>
</dbReference>
<dbReference type="STRING" id="1189612.A33Q_1356"/>
<dbReference type="GO" id="GO:0004039">
    <property type="term" value="F:allophanate hydrolase activity"/>
    <property type="evidence" value="ECO:0007669"/>
    <property type="project" value="UniProtKB-EC"/>
</dbReference>
<dbReference type="Pfam" id="PF02682">
    <property type="entry name" value="CT_C_D"/>
    <property type="match status" value="1"/>
</dbReference>
<reference evidence="5 6" key="1">
    <citation type="journal article" date="2013" name="Genome Announc.">
        <title>Draft Genome Sequence of Indibacter alkaliphilus Strain LW1T, Isolated from Lonar Lake, a Haloalkaline Lake in the Buldana District of Maharashtra, India.</title>
        <authorList>
            <person name="Singh A."/>
            <person name="Kumar Jangir P."/>
            <person name="Sharma R."/>
            <person name="Singh A."/>
            <person name="Kumar Pinnaka A."/>
            <person name="Shivaji S."/>
        </authorList>
    </citation>
    <scope>NUCLEOTIDE SEQUENCE [LARGE SCALE GENOMIC DNA]</scope>
    <source>
        <strain evidence="6">CCUG 57479 / KCTC 22604 / LW1</strain>
    </source>
</reference>
<evidence type="ECO:0000256" key="2">
    <source>
        <dbReference type="ARBA" id="ARBA00022801"/>
    </source>
</evidence>
<gene>
    <name evidence="5" type="ORF">A33Q_1356</name>
</gene>
<dbReference type="GO" id="GO:0005524">
    <property type="term" value="F:ATP binding"/>
    <property type="evidence" value="ECO:0007669"/>
    <property type="project" value="UniProtKB-KW"/>
</dbReference>
<keyword evidence="1" id="KW-0547">Nucleotide-binding</keyword>
<dbReference type="Gene3D" id="2.40.100.10">
    <property type="entry name" value="Cyclophilin-like"/>
    <property type="match status" value="1"/>
</dbReference>
<evidence type="ECO:0000313" key="5">
    <source>
        <dbReference type="EMBL" id="EOZ98702.1"/>
    </source>
</evidence>
<organism evidence="5 6">
    <name type="scientific">Indibacter alkaliphilus (strain CCUG 57479 / KCTC 22604 / LW1)</name>
    <dbReference type="NCBI Taxonomy" id="1189612"/>
    <lineage>
        <taxon>Bacteria</taxon>
        <taxon>Pseudomonadati</taxon>
        <taxon>Bacteroidota</taxon>
        <taxon>Cytophagia</taxon>
        <taxon>Cytophagales</taxon>
        <taxon>Cyclobacteriaceae</taxon>
    </lineage>
</organism>
<dbReference type="InterPro" id="IPR029000">
    <property type="entry name" value="Cyclophilin-like_dom_sf"/>
</dbReference>
<evidence type="ECO:0000259" key="4">
    <source>
        <dbReference type="SMART" id="SM00796"/>
    </source>
</evidence>
<dbReference type="InterPro" id="IPR010016">
    <property type="entry name" value="PxpB"/>
</dbReference>
<dbReference type="Proteomes" id="UP000006073">
    <property type="component" value="Unassembled WGS sequence"/>
</dbReference>
<dbReference type="OrthoDB" id="9778567at2"/>
<dbReference type="PANTHER" id="PTHR34698:SF2">
    <property type="entry name" value="5-OXOPROLINASE SUBUNIT B"/>
    <property type="match status" value="1"/>
</dbReference>
<sequence>MEIKFEYTHSKLIELSWPKSISPETLKQLIQVKKFLEHEYAEGIKEIRMGFHTLSLRLQLDIQKADCLELLDEINTLDFSDFEFQSDTWSIPVYYGAEFGKDLFKLSELLQLSEKEIITLHASKEYQLYFYGFLPGFMYLGGLDPKLHIPRKSNPERTVKPGSVAIGGSQTGIYPIESPGGWHVIGNCPISLFDIHQTPPVQPKIGDLIRFRSIDLQEYNDLKHLSKLGNYTWKHD</sequence>
<dbReference type="eggNOG" id="COG2049">
    <property type="taxonomic scope" value="Bacteria"/>
</dbReference>
<dbReference type="InterPro" id="IPR003833">
    <property type="entry name" value="CT_C_D"/>
</dbReference>
<name>S2DI74_INDAL</name>
<dbReference type="EC" id="3.5.1.54" evidence="5"/>
<evidence type="ECO:0000256" key="1">
    <source>
        <dbReference type="ARBA" id="ARBA00022741"/>
    </source>
</evidence>
<evidence type="ECO:0000256" key="3">
    <source>
        <dbReference type="ARBA" id="ARBA00022840"/>
    </source>
</evidence>
<dbReference type="RefSeq" id="WP_009032660.1">
    <property type="nucleotide sequence ID" value="NZ_ALWO02000023.1"/>
</dbReference>
<feature type="domain" description="Carboxyltransferase" evidence="4">
    <location>
        <begin position="1"/>
        <end position="203"/>
    </location>
</feature>
<keyword evidence="2 5" id="KW-0378">Hydrolase</keyword>
<keyword evidence="6" id="KW-1185">Reference proteome</keyword>
<accession>S2DI74</accession>
<dbReference type="EMBL" id="ALWO02000023">
    <property type="protein sequence ID" value="EOZ98702.1"/>
    <property type="molecule type" value="Genomic_DNA"/>
</dbReference>
<dbReference type="SMART" id="SM00796">
    <property type="entry name" value="AHS1"/>
    <property type="match status" value="1"/>
</dbReference>